<protein>
    <submittedName>
        <fullName evidence="1">Uncharacterized protein</fullName>
    </submittedName>
</protein>
<dbReference type="RefSeq" id="WP_253756170.1">
    <property type="nucleotide sequence ID" value="NZ_JAMZDZ010000001.1"/>
</dbReference>
<keyword evidence="2" id="KW-1185">Reference proteome</keyword>
<proteinExistence type="predicted"/>
<gene>
    <name evidence="1" type="ORF">ACFOZ4_33315</name>
</gene>
<accession>A0ABV8LXM6</accession>
<evidence type="ECO:0000313" key="1">
    <source>
        <dbReference type="EMBL" id="MFC4135520.1"/>
    </source>
</evidence>
<organism evidence="1 2">
    <name type="scientific">Hamadaea flava</name>
    <dbReference type="NCBI Taxonomy" id="1742688"/>
    <lineage>
        <taxon>Bacteria</taxon>
        <taxon>Bacillati</taxon>
        <taxon>Actinomycetota</taxon>
        <taxon>Actinomycetes</taxon>
        <taxon>Micromonosporales</taxon>
        <taxon>Micromonosporaceae</taxon>
        <taxon>Hamadaea</taxon>
    </lineage>
</organism>
<dbReference type="Proteomes" id="UP001595816">
    <property type="component" value="Unassembled WGS sequence"/>
</dbReference>
<dbReference type="EMBL" id="JBHSAY010000022">
    <property type="protein sequence ID" value="MFC4135520.1"/>
    <property type="molecule type" value="Genomic_DNA"/>
</dbReference>
<name>A0ABV8LXM6_9ACTN</name>
<evidence type="ECO:0000313" key="2">
    <source>
        <dbReference type="Proteomes" id="UP001595816"/>
    </source>
</evidence>
<reference evidence="2" key="1">
    <citation type="journal article" date="2019" name="Int. J. Syst. Evol. Microbiol.">
        <title>The Global Catalogue of Microorganisms (GCM) 10K type strain sequencing project: providing services to taxonomists for standard genome sequencing and annotation.</title>
        <authorList>
            <consortium name="The Broad Institute Genomics Platform"/>
            <consortium name="The Broad Institute Genome Sequencing Center for Infectious Disease"/>
            <person name="Wu L."/>
            <person name="Ma J."/>
        </authorList>
    </citation>
    <scope>NUCLEOTIDE SEQUENCE [LARGE SCALE GENOMIC DNA]</scope>
    <source>
        <strain evidence="2">CGMCC 4.7289</strain>
    </source>
</reference>
<sequence>MEPDFERLAIEVAERARNGASVETIVRQLRDDGLDMSDSMFAIKKSGIMSAAEAKRAVLRSEVWTQEAAAAIELHEVLLDHLKEAKIIDQTNGSR</sequence>
<comment type="caution">
    <text evidence="1">The sequence shown here is derived from an EMBL/GenBank/DDBJ whole genome shotgun (WGS) entry which is preliminary data.</text>
</comment>